<evidence type="ECO:0000313" key="1">
    <source>
        <dbReference type="EMBL" id="CAG6445100.1"/>
    </source>
</evidence>
<name>A0A8D7ZVI0_CULPI</name>
<reference evidence="1" key="1">
    <citation type="submission" date="2021-05" db="EMBL/GenBank/DDBJ databases">
        <authorList>
            <person name="Alioto T."/>
            <person name="Alioto T."/>
            <person name="Gomez Garrido J."/>
        </authorList>
    </citation>
    <scope>NUCLEOTIDE SEQUENCE</scope>
</reference>
<organism evidence="1">
    <name type="scientific">Culex pipiens</name>
    <name type="common">House mosquito</name>
    <dbReference type="NCBI Taxonomy" id="7175"/>
    <lineage>
        <taxon>Eukaryota</taxon>
        <taxon>Metazoa</taxon>
        <taxon>Ecdysozoa</taxon>
        <taxon>Arthropoda</taxon>
        <taxon>Hexapoda</taxon>
        <taxon>Insecta</taxon>
        <taxon>Pterygota</taxon>
        <taxon>Neoptera</taxon>
        <taxon>Endopterygota</taxon>
        <taxon>Diptera</taxon>
        <taxon>Nematocera</taxon>
        <taxon>Culicoidea</taxon>
        <taxon>Culicidae</taxon>
        <taxon>Culicinae</taxon>
        <taxon>Culicini</taxon>
        <taxon>Culex</taxon>
        <taxon>Culex</taxon>
    </lineage>
</organism>
<accession>A0A8D7ZVI0</accession>
<sequence>MLFWHSLSDEVKSMTLVASNSSCSSSESTVLAIMKRRLLGSDGSCGSSESFIICSYSWVLISSDSSSSSLRTEPFAFCTGLATCSITIGSPSVPPTREPLAASCHTPASNWRTGLCLRALRCSICISSSR</sequence>
<dbReference type="EMBL" id="HBUE01004244">
    <property type="protein sequence ID" value="CAG6445100.1"/>
    <property type="molecule type" value="Transcribed_RNA"/>
</dbReference>
<dbReference type="AlphaFoldDB" id="A0A8D7ZVI0"/>
<protein>
    <submittedName>
        <fullName evidence="1">(northern house mosquito) hypothetical protein</fullName>
    </submittedName>
</protein>
<proteinExistence type="predicted"/>